<keyword evidence="3" id="KW-1185">Reference proteome</keyword>
<evidence type="ECO:0000313" key="2">
    <source>
        <dbReference type="EMBL" id="KAL1564359.1"/>
    </source>
</evidence>
<evidence type="ECO:0000313" key="3">
    <source>
        <dbReference type="Proteomes" id="UP001567538"/>
    </source>
</evidence>
<dbReference type="EMBL" id="JBEAFC010000003">
    <property type="protein sequence ID" value="KAL1564359.1"/>
    <property type="molecule type" value="Genomic_DNA"/>
</dbReference>
<evidence type="ECO:0008006" key="4">
    <source>
        <dbReference type="Google" id="ProtNLM"/>
    </source>
</evidence>
<dbReference type="Proteomes" id="UP001567538">
    <property type="component" value="Unassembled WGS sequence"/>
</dbReference>
<comment type="caution">
    <text evidence="2">The sequence shown here is derived from an EMBL/GenBank/DDBJ whole genome shotgun (WGS) entry which is preliminary data.</text>
</comment>
<dbReference type="CDD" id="cd00303">
    <property type="entry name" value="retropepsin_like"/>
    <property type="match status" value="1"/>
</dbReference>
<proteinExistence type="predicted"/>
<feature type="compositionally biased region" description="Polar residues" evidence="1">
    <location>
        <begin position="19"/>
        <end position="40"/>
    </location>
</feature>
<evidence type="ECO:0000256" key="1">
    <source>
        <dbReference type="SAM" id="MobiDB-lite"/>
    </source>
</evidence>
<organism evidence="2 3">
    <name type="scientific">Salvia divinorum</name>
    <name type="common">Maria pastora</name>
    <name type="synonym">Diviner's sage</name>
    <dbReference type="NCBI Taxonomy" id="28513"/>
    <lineage>
        <taxon>Eukaryota</taxon>
        <taxon>Viridiplantae</taxon>
        <taxon>Streptophyta</taxon>
        <taxon>Embryophyta</taxon>
        <taxon>Tracheophyta</taxon>
        <taxon>Spermatophyta</taxon>
        <taxon>Magnoliopsida</taxon>
        <taxon>eudicotyledons</taxon>
        <taxon>Gunneridae</taxon>
        <taxon>Pentapetalae</taxon>
        <taxon>asterids</taxon>
        <taxon>lamiids</taxon>
        <taxon>Lamiales</taxon>
        <taxon>Lamiaceae</taxon>
        <taxon>Nepetoideae</taxon>
        <taxon>Mentheae</taxon>
        <taxon>Salviinae</taxon>
        <taxon>Salvia</taxon>
        <taxon>Salvia subgen. Calosphace</taxon>
    </lineage>
</organism>
<gene>
    <name evidence="2" type="ORF">AAHA92_06711</name>
</gene>
<dbReference type="InterPro" id="IPR021109">
    <property type="entry name" value="Peptidase_aspartic_dom_sf"/>
</dbReference>
<feature type="region of interest" description="Disordered" evidence="1">
    <location>
        <begin position="1"/>
        <end position="44"/>
    </location>
</feature>
<dbReference type="PANTHER" id="PTHR33067">
    <property type="entry name" value="RNA-DIRECTED DNA POLYMERASE-RELATED"/>
    <property type="match status" value="1"/>
</dbReference>
<dbReference type="PANTHER" id="PTHR33067:SF9">
    <property type="entry name" value="RNA-DIRECTED DNA POLYMERASE"/>
    <property type="match status" value="1"/>
</dbReference>
<dbReference type="AlphaFoldDB" id="A0ABD1I8X7"/>
<protein>
    <recommendedName>
        <fullName evidence="4">Aspartic peptidase DDI1-type domain-containing protein</fullName>
    </recommendedName>
</protein>
<accession>A0ABD1I8X7</accession>
<name>A0ABD1I8X7_SALDI</name>
<dbReference type="Gene3D" id="2.40.70.10">
    <property type="entry name" value="Acid Proteases"/>
    <property type="match status" value="1"/>
</dbReference>
<reference evidence="2 3" key="1">
    <citation type="submission" date="2024-06" db="EMBL/GenBank/DDBJ databases">
        <title>A chromosome level genome sequence of Diviner's sage (Salvia divinorum).</title>
        <authorList>
            <person name="Ford S.A."/>
            <person name="Ro D.-K."/>
            <person name="Ness R.W."/>
            <person name="Phillips M.A."/>
        </authorList>
    </citation>
    <scope>NUCLEOTIDE SEQUENCE [LARGE SCALE GENOMIC DNA]</scope>
    <source>
        <strain evidence="2">SAF-2024a</strain>
        <tissue evidence="2">Leaf</tissue>
    </source>
</reference>
<sequence>MKNKDNEHASGPLDKSQRPLENSQRAAGQESATDSNSCPAQHNGIEIPRYAKLLREAVMKKHKHKKTDLKLPLHCNKVDKALCDLGASINIMPLEYYEKLNIGPLKTTDICLRLADNSTTKVVGRGEITISDNRSKSTYYIECDAKR</sequence>